<comment type="similarity">
    <text evidence="7">Belongs to the class I-like SAM-binding methyltransferase superfamily. TrmB family.</text>
</comment>
<dbReference type="EMBL" id="JABWGV010000002">
    <property type="protein sequence ID" value="NVD44693.1"/>
    <property type="molecule type" value="Genomic_DNA"/>
</dbReference>
<dbReference type="PANTHER" id="PTHR23417">
    <property type="entry name" value="3-DEOXY-D-MANNO-OCTULOSONIC-ACID TRANSFERASE/TRNA GUANINE-N 7 - -METHYLTRANSFERASE"/>
    <property type="match status" value="1"/>
</dbReference>
<gene>
    <name evidence="7 8" type="primary">trmB</name>
    <name evidence="8" type="ORF">HUV48_06630</name>
</gene>
<dbReference type="GO" id="GO:0008176">
    <property type="term" value="F:tRNA (guanine(46)-N7)-methyltransferase activity"/>
    <property type="evidence" value="ECO:0007669"/>
    <property type="project" value="UniProtKB-UniRule"/>
</dbReference>
<feature type="binding site" evidence="7">
    <location>
        <position position="87"/>
    </location>
    <ligand>
        <name>S-adenosyl-L-methionine</name>
        <dbReference type="ChEBI" id="CHEBI:59789"/>
    </ligand>
</feature>
<feature type="binding site" evidence="7">
    <location>
        <position position="62"/>
    </location>
    <ligand>
        <name>S-adenosyl-L-methionine</name>
        <dbReference type="ChEBI" id="CHEBI:59789"/>
    </ligand>
</feature>
<dbReference type="SUPFAM" id="SSF53335">
    <property type="entry name" value="S-adenosyl-L-methionine-dependent methyltransferases"/>
    <property type="match status" value="1"/>
</dbReference>
<dbReference type="HAMAP" id="MF_01057">
    <property type="entry name" value="tRNA_methyltr_TrmB"/>
    <property type="match status" value="1"/>
</dbReference>
<dbReference type="GO" id="GO:0043527">
    <property type="term" value="C:tRNA methyltransferase complex"/>
    <property type="evidence" value="ECO:0007669"/>
    <property type="project" value="TreeGrafter"/>
</dbReference>
<evidence type="ECO:0000313" key="9">
    <source>
        <dbReference type="Proteomes" id="UP000561438"/>
    </source>
</evidence>
<comment type="caution">
    <text evidence="8">The sequence shown here is derived from an EMBL/GenBank/DDBJ whole genome shotgun (WGS) entry which is preliminary data.</text>
</comment>
<dbReference type="AlphaFoldDB" id="A0A850H493"/>
<feature type="binding site" evidence="7">
    <location>
        <position position="114"/>
    </location>
    <ligand>
        <name>S-adenosyl-L-methionine</name>
        <dbReference type="ChEBI" id="CHEBI:59789"/>
    </ligand>
</feature>
<dbReference type="Proteomes" id="UP000561438">
    <property type="component" value="Unassembled WGS sequence"/>
</dbReference>
<organism evidence="8 9">
    <name type="scientific">Qipengyuania atrilutea</name>
    <dbReference type="NCBI Taxonomy" id="2744473"/>
    <lineage>
        <taxon>Bacteria</taxon>
        <taxon>Pseudomonadati</taxon>
        <taxon>Pseudomonadota</taxon>
        <taxon>Alphaproteobacteria</taxon>
        <taxon>Sphingomonadales</taxon>
        <taxon>Erythrobacteraceae</taxon>
        <taxon>Qipengyuania</taxon>
    </lineage>
</organism>
<comment type="pathway">
    <text evidence="7">tRNA modification; N(7)-methylguanine-tRNA biosynthesis.</text>
</comment>
<feature type="binding site" evidence="7">
    <location>
        <begin position="211"/>
        <end position="214"/>
    </location>
    <ligand>
        <name>substrate</name>
    </ligand>
</feature>
<evidence type="ECO:0000256" key="2">
    <source>
        <dbReference type="ARBA" id="ARBA00003015"/>
    </source>
</evidence>
<keyword evidence="9" id="KW-1185">Reference proteome</keyword>
<dbReference type="PROSITE" id="PS51625">
    <property type="entry name" value="SAM_MT_TRMB"/>
    <property type="match status" value="1"/>
</dbReference>
<evidence type="ECO:0000256" key="1">
    <source>
        <dbReference type="ARBA" id="ARBA00000142"/>
    </source>
</evidence>
<evidence type="ECO:0000256" key="5">
    <source>
        <dbReference type="ARBA" id="ARBA00022691"/>
    </source>
</evidence>
<comment type="caution">
    <text evidence="7">Lacks conserved residue(s) required for the propagation of feature annotation.</text>
</comment>
<feature type="binding site" evidence="7">
    <location>
        <position position="140"/>
    </location>
    <ligand>
        <name>substrate</name>
    </ligand>
</feature>
<comment type="catalytic activity">
    <reaction evidence="1 7">
        <text>guanosine(46) in tRNA + S-adenosyl-L-methionine = N(7)-methylguanosine(46) in tRNA + S-adenosyl-L-homocysteine</text>
        <dbReference type="Rhea" id="RHEA:42708"/>
        <dbReference type="Rhea" id="RHEA-COMP:10188"/>
        <dbReference type="Rhea" id="RHEA-COMP:10189"/>
        <dbReference type="ChEBI" id="CHEBI:57856"/>
        <dbReference type="ChEBI" id="CHEBI:59789"/>
        <dbReference type="ChEBI" id="CHEBI:74269"/>
        <dbReference type="ChEBI" id="CHEBI:74480"/>
        <dbReference type="EC" id="2.1.1.33"/>
    </reaction>
</comment>
<feature type="binding site" evidence="7">
    <location>
        <position position="136"/>
    </location>
    <ligand>
        <name>S-adenosyl-L-methionine</name>
        <dbReference type="ChEBI" id="CHEBI:59789"/>
    </ligand>
</feature>
<evidence type="ECO:0000313" key="8">
    <source>
        <dbReference type="EMBL" id="NVD44693.1"/>
    </source>
</evidence>
<evidence type="ECO:0000256" key="3">
    <source>
        <dbReference type="ARBA" id="ARBA00022603"/>
    </source>
</evidence>
<keyword evidence="4 7" id="KW-0808">Transferase</keyword>
<evidence type="ECO:0000256" key="6">
    <source>
        <dbReference type="ARBA" id="ARBA00022694"/>
    </source>
</evidence>
<dbReference type="PANTHER" id="PTHR23417:SF14">
    <property type="entry name" value="PENTACOTRIPEPTIDE-REPEAT REGION OF PRORP DOMAIN-CONTAINING PROTEIN"/>
    <property type="match status" value="1"/>
</dbReference>
<keyword evidence="6 7" id="KW-0819">tRNA processing</keyword>
<dbReference type="Pfam" id="PF02390">
    <property type="entry name" value="Methyltransf_4"/>
    <property type="match status" value="1"/>
</dbReference>
<dbReference type="RefSeq" id="WP_176266999.1">
    <property type="nucleotide sequence ID" value="NZ_JABWGV010000002.1"/>
</dbReference>
<dbReference type="InterPro" id="IPR055361">
    <property type="entry name" value="tRNA_methyltr_TrmB_bact"/>
</dbReference>
<dbReference type="InterPro" id="IPR003358">
    <property type="entry name" value="tRNA_(Gua-N-7)_MeTrfase_Trmb"/>
</dbReference>
<dbReference type="InterPro" id="IPR029063">
    <property type="entry name" value="SAM-dependent_MTases_sf"/>
</dbReference>
<protein>
    <recommendedName>
        <fullName evidence="7">tRNA (guanine-N(7)-)-methyltransferase</fullName>
        <ecNumber evidence="7">2.1.1.33</ecNumber>
    </recommendedName>
    <alternativeName>
        <fullName evidence="7">tRNA (guanine(46)-N(7))-methyltransferase</fullName>
    </alternativeName>
    <alternativeName>
        <fullName evidence="7">tRNA(m7G46)-methyltransferase</fullName>
    </alternativeName>
</protein>
<keyword evidence="5 7" id="KW-0949">S-adenosyl-L-methionine</keyword>
<evidence type="ECO:0000256" key="7">
    <source>
        <dbReference type="HAMAP-Rule" id="MF_01057"/>
    </source>
</evidence>
<name>A0A850H493_9SPHN</name>
<dbReference type="UniPathway" id="UPA00989"/>
<dbReference type="EC" id="2.1.1.33" evidence="7"/>
<proteinExistence type="inferred from homology"/>
<evidence type="ECO:0000256" key="4">
    <source>
        <dbReference type="ARBA" id="ARBA00022679"/>
    </source>
</evidence>
<dbReference type="Gene3D" id="3.40.50.150">
    <property type="entry name" value="Vaccinia Virus protein VP39"/>
    <property type="match status" value="1"/>
</dbReference>
<reference evidence="8 9" key="1">
    <citation type="submission" date="2020-06" db="EMBL/GenBank/DDBJ databases">
        <title>Altererythrobacter sp. HHU K3-1.</title>
        <authorList>
            <person name="Zhang D."/>
            <person name="Xue H."/>
        </authorList>
    </citation>
    <scope>NUCLEOTIDE SEQUENCE [LARGE SCALE GENOMIC DNA]</scope>
    <source>
        <strain evidence="8 9">HHU K3-1</strain>
    </source>
</reference>
<sequence>MTANKEGDPTTLQRLYGRSVGKPLRGYQQDLYESLLPQIAVPDEGPVTSDSLFGHHRPLHFEIGFGGGEHLAYRADMLPDHGFIGAEPYLNGVASLLGHVEEQHLPNIRIEHGDALKVLDRIPDGALSFVYLLHPDPWPKARHAKRRMMNDGPVAMIADKLKPGGEFRFGTDHPVYLRHALMVMRRFTDRFEWLAEDRSSFEQRPGGWCETRYEKKAREQMGHEVWYFRYRRRPAD</sequence>
<comment type="function">
    <text evidence="2 7">Catalyzes the formation of N(7)-methylguanine at position 46 (m7G46) in tRNA.</text>
</comment>
<feature type="binding site" evidence="7">
    <location>
        <position position="172"/>
    </location>
    <ligand>
        <name>substrate</name>
    </ligand>
</feature>
<accession>A0A850H493</accession>
<keyword evidence="3 7" id="KW-0489">Methyltransferase</keyword>